<feature type="domain" description="Zinc finger Sec23/Sec24-type" evidence="1">
    <location>
        <begin position="12"/>
        <end position="44"/>
    </location>
</feature>
<dbReference type="InterPro" id="IPR036174">
    <property type="entry name" value="Znf_Sec23_Sec24_sf"/>
</dbReference>
<evidence type="ECO:0000313" key="3">
    <source>
        <dbReference type="Proteomes" id="UP001501455"/>
    </source>
</evidence>
<gene>
    <name evidence="2" type="ORF">GCM10019016_121070</name>
</gene>
<reference evidence="3" key="1">
    <citation type="journal article" date="2019" name="Int. J. Syst. Evol. Microbiol.">
        <title>The Global Catalogue of Microorganisms (GCM) 10K type strain sequencing project: providing services to taxonomists for standard genome sequencing and annotation.</title>
        <authorList>
            <consortium name="The Broad Institute Genomics Platform"/>
            <consortium name="The Broad Institute Genome Sequencing Center for Infectious Disease"/>
            <person name="Wu L."/>
            <person name="Ma J."/>
        </authorList>
    </citation>
    <scope>NUCLEOTIDE SEQUENCE [LARGE SCALE GENOMIC DNA]</scope>
    <source>
        <strain evidence="3">JCM 4816</strain>
    </source>
</reference>
<dbReference type="SUPFAM" id="SSF82919">
    <property type="entry name" value="Zn-finger domain of Sec23/24"/>
    <property type="match status" value="1"/>
</dbReference>
<evidence type="ECO:0000313" key="2">
    <source>
        <dbReference type="EMBL" id="GAA3504994.1"/>
    </source>
</evidence>
<dbReference type="EMBL" id="BAAAXF010000082">
    <property type="protein sequence ID" value="GAA3504994.1"/>
    <property type="molecule type" value="Genomic_DNA"/>
</dbReference>
<dbReference type="RefSeq" id="WP_345585502.1">
    <property type="nucleotide sequence ID" value="NZ_BAAAXF010000082.1"/>
</dbReference>
<evidence type="ECO:0000259" key="1">
    <source>
        <dbReference type="Pfam" id="PF04810"/>
    </source>
</evidence>
<dbReference type="Proteomes" id="UP001501455">
    <property type="component" value="Unassembled WGS sequence"/>
</dbReference>
<keyword evidence="3" id="KW-1185">Reference proteome</keyword>
<proteinExistence type="predicted"/>
<comment type="caution">
    <text evidence="2">The sequence shown here is derived from an EMBL/GenBank/DDBJ whole genome shotgun (WGS) entry which is preliminary data.</text>
</comment>
<accession>A0ABP6UEP0</accession>
<dbReference type="InterPro" id="IPR006895">
    <property type="entry name" value="Znf_Sec23_Sec24"/>
</dbReference>
<organism evidence="2 3">
    <name type="scientific">Streptomyces prasinosporus</name>
    <dbReference type="NCBI Taxonomy" id="68256"/>
    <lineage>
        <taxon>Bacteria</taxon>
        <taxon>Bacillati</taxon>
        <taxon>Actinomycetota</taxon>
        <taxon>Actinomycetes</taxon>
        <taxon>Kitasatosporales</taxon>
        <taxon>Streptomycetaceae</taxon>
        <taxon>Streptomyces</taxon>
        <taxon>Streptomyces albogriseolus group</taxon>
    </lineage>
</organism>
<dbReference type="Gene3D" id="2.30.30.380">
    <property type="entry name" value="Zn-finger domain of Sec23/24"/>
    <property type="match status" value="1"/>
</dbReference>
<sequence>MSGRFPDVDWFCDRCNEHLNTQSGFDDSKYTWKCEGCGHKNSISRDNIYDSHEDFLG</sequence>
<name>A0ABP6UEP0_9ACTN</name>
<protein>
    <recommendedName>
        <fullName evidence="1">Zinc finger Sec23/Sec24-type domain-containing protein</fullName>
    </recommendedName>
</protein>
<dbReference type="Pfam" id="PF04810">
    <property type="entry name" value="zf-Sec23_Sec24"/>
    <property type="match status" value="1"/>
</dbReference>